<sequence length="490" mass="53364">MWYRGRSLFAVMVLTAIAASIVTYTVVKLPDWALQPSAVEAGASSSGSAEGWSEEELGKLNKALDLIEERYMTDTDRSQLLDGAVQGMVESLRDPYSVYKSSEEAQKFSDALQGAFTGIGAELKIENGTVVVDSAIKGSPAERAGLQPRDVLLSVNGQSLHGVTLSEAVSKIRGPKGTKAKLKISRAGAAEPLELEMVRDRIDLETVHADLGQDGIGRLSINQFTYDTSAEVADRVRAMEEQGLKALIIDVRDNPGGILQSVLEVSEQFIEKNKPILVNEYRDGRHKTEFAVNGLDRLKPYPIIVLINKGSASAAEILAGALKQSANAVLVGDTSYGKGTVQVSYDKELGDGSLVKLTVYKWLLPDGTWIHQKGIDPDLAVSQPDYFLASRLPRDHVLQYDVTGEPVKNLQNILEGIGFPADRKDGYFSKGTEAAVQQFQLSEQLPVDGQVNAATADRLEEKLYVNLQNPEYDTQWQAAVKKARELMPAS</sequence>
<dbReference type="InterPro" id="IPR029045">
    <property type="entry name" value="ClpP/crotonase-like_dom_sf"/>
</dbReference>
<dbReference type="Gene3D" id="3.30.750.44">
    <property type="match status" value="1"/>
</dbReference>
<proteinExistence type="inferred from homology"/>
<dbReference type="SMART" id="SM00245">
    <property type="entry name" value="TSPc"/>
    <property type="match status" value="1"/>
</dbReference>
<evidence type="ECO:0000256" key="1">
    <source>
        <dbReference type="ARBA" id="ARBA00009179"/>
    </source>
</evidence>
<dbReference type="PANTHER" id="PTHR32060:SF29">
    <property type="entry name" value="CARBOXY-TERMINAL PROCESSING PROTEASE CTPB"/>
    <property type="match status" value="1"/>
</dbReference>
<dbReference type="InterPro" id="IPR036034">
    <property type="entry name" value="PDZ_sf"/>
</dbReference>
<dbReference type="SUPFAM" id="SSF50156">
    <property type="entry name" value="PDZ domain-like"/>
    <property type="match status" value="1"/>
</dbReference>
<dbReference type="EMBL" id="JXAL01000006">
    <property type="protein sequence ID" value="KIL36716.1"/>
    <property type="molecule type" value="Genomic_DNA"/>
</dbReference>
<dbReference type="CDD" id="cd06782">
    <property type="entry name" value="cpPDZ_CPP-like"/>
    <property type="match status" value="1"/>
</dbReference>
<evidence type="ECO:0000256" key="3">
    <source>
        <dbReference type="ARBA" id="ARBA00022801"/>
    </source>
</evidence>
<dbReference type="SMART" id="SM00228">
    <property type="entry name" value="PDZ"/>
    <property type="match status" value="1"/>
</dbReference>
<dbReference type="InterPro" id="IPR036366">
    <property type="entry name" value="PGBDSf"/>
</dbReference>
<evidence type="ECO:0000313" key="7">
    <source>
        <dbReference type="EMBL" id="KIL36716.1"/>
    </source>
</evidence>
<evidence type="ECO:0000313" key="8">
    <source>
        <dbReference type="Proteomes" id="UP000054526"/>
    </source>
</evidence>
<dbReference type="InterPro" id="IPR005151">
    <property type="entry name" value="Tail-specific_protease"/>
</dbReference>
<dbReference type="Gene3D" id="2.30.42.10">
    <property type="match status" value="1"/>
</dbReference>
<gene>
    <name evidence="7" type="ORF">SD71_06890</name>
</gene>
<evidence type="ECO:0000256" key="4">
    <source>
        <dbReference type="ARBA" id="ARBA00022825"/>
    </source>
</evidence>
<dbReference type="CDD" id="cd07560">
    <property type="entry name" value="Peptidase_S41_CPP"/>
    <property type="match status" value="1"/>
</dbReference>
<dbReference type="Pfam" id="PF03572">
    <property type="entry name" value="Peptidase_S41"/>
    <property type="match status" value="1"/>
</dbReference>
<dbReference type="RefSeq" id="WP_082034102.1">
    <property type="nucleotide sequence ID" value="NZ_JXAL01000006.1"/>
</dbReference>
<dbReference type="InterPro" id="IPR055210">
    <property type="entry name" value="CtpA/B_N"/>
</dbReference>
<reference evidence="7 8" key="1">
    <citation type="submission" date="2014-12" db="EMBL/GenBank/DDBJ databases">
        <title>Draft genome sequence of Cohnella kolymensis strain B-2846.</title>
        <authorList>
            <person name="Karlyshev A.V."/>
            <person name="Kudryashova E.B."/>
        </authorList>
    </citation>
    <scope>NUCLEOTIDE SEQUENCE [LARGE SCALE GENOMIC DNA]</scope>
    <source>
        <strain evidence="7 8">VKM B-2846</strain>
    </source>
</reference>
<accession>A0ABR5A6N9</accession>
<dbReference type="Gene3D" id="1.10.101.10">
    <property type="entry name" value="PGBD-like superfamily/PGBD"/>
    <property type="match status" value="1"/>
</dbReference>
<dbReference type="InterPro" id="IPR001478">
    <property type="entry name" value="PDZ"/>
</dbReference>
<evidence type="ECO:0000256" key="2">
    <source>
        <dbReference type="ARBA" id="ARBA00022670"/>
    </source>
</evidence>
<dbReference type="Proteomes" id="UP000054526">
    <property type="component" value="Unassembled WGS sequence"/>
</dbReference>
<dbReference type="PROSITE" id="PS50106">
    <property type="entry name" value="PDZ"/>
    <property type="match status" value="1"/>
</dbReference>
<dbReference type="InterPro" id="IPR004447">
    <property type="entry name" value="Peptidase_S41A"/>
</dbReference>
<name>A0ABR5A6N9_9BACL</name>
<evidence type="ECO:0000259" key="6">
    <source>
        <dbReference type="PROSITE" id="PS50106"/>
    </source>
</evidence>
<dbReference type="InterPro" id="IPR036365">
    <property type="entry name" value="PGBD-like_sf"/>
</dbReference>
<feature type="domain" description="PDZ" evidence="6">
    <location>
        <begin position="113"/>
        <end position="173"/>
    </location>
</feature>
<evidence type="ECO:0000256" key="5">
    <source>
        <dbReference type="RuleBase" id="RU004404"/>
    </source>
</evidence>
<dbReference type="PANTHER" id="PTHR32060">
    <property type="entry name" value="TAIL-SPECIFIC PROTEASE"/>
    <property type="match status" value="1"/>
</dbReference>
<dbReference type="InterPro" id="IPR002477">
    <property type="entry name" value="Peptidoglycan-bd-like"/>
</dbReference>
<dbReference type="Pfam" id="PF17820">
    <property type="entry name" value="PDZ_6"/>
    <property type="match status" value="1"/>
</dbReference>
<dbReference type="Pfam" id="PF01471">
    <property type="entry name" value="PG_binding_1"/>
    <property type="match status" value="1"/>
</dbReference>
<keyword evidence="8" id="KW-1185">Reference proteome</keyword>
<dbReference type="Pfam" id="PF22694">
    <property type="entry name" value="CtpB_N-like"/>
    <property type="match status" value="1"/>
</dbReference>
<protein>
    <submittedName>
        <fullName evidence="7">Peptidase S41</fullName>
    </submittedName>
</protein>
<keyword evidence="3 5" id="KW-0378">Hydrolase</keyword>
<dbReference type="Gene3D" id="3.90.226.10">
    <property type="entry name" value="2-enoyl-CoA Hydratase, Chain A, domain 1"/>
    <property type="match status" value="1"/>
</dbReference>
<keyword evidence="2 5" id="KW-0645">Protease</keyword>
<keyword evidence="4 5" id="KW-0720">Serine protease</keyword>
<comment type="caution">
    <text evidence="7">The sequence shown here is derived from an EMBL/GenBank/DDBJ whole genome shotgun (WGS) entry which is preliminary data.</text>
</comment>
<dbReference type="NCBIfam" id="TIGR00225">
    <property type="entry name" value="prc"/>
    <property type="match status" value="1"/>
</dbReference>
<dbReference type="SUPFAM" id="SSF47090">
    <property type="entry name" value="PGBD-like"/>
    <property type="match status" value="1"/>
</dbReference>
<organism evidence="7 8">
    <name type="scientific">Cohnella kolymensis</name>
    <dbReference type="NCBI Taxonomy" id="1590652"/>
    <lineage>
        <taxon>Bacteria</taxon>
        <taxon>Bacillati</taxon>
        <taxon>Bacillota</taxon>
        <taxon>Bacilli</taxon>
        <taxon>Bacillales</taxon>
        <taxon>Paenibacillaceae</taxon>
        <taxon>Cohnella</taxon>
    </lineage>
</organism>
<dbReference type="InterPro" id="IPR041489">
    <property type="entry name" value="PDZ_6"/>
</dbReference>
<comment type="similarity">
    <text evidence="1 5">Belongs to the peptidase S41A family.</text>
</comment>
<dbReference type="SUPFAM" id="SSF52096">
    <property type="entry name" value="ClpP/crotonase"/>
    <property type="match status" value="1"/>
</dbReference>